<dbReference type="GO" id="GO:0032259">
    <property type="term" value="P:methylation"/>
    <property type="evidence" value="ECO:0007669"/>
    <property type="project" value="UniProtKB-KW"/>
</dbReference>
<accession>A0AA38Q2A8</accession>
<evidence type="ECO:0000313" key="2">
    <source>
        <dbReference type="EMBL" id="KAJ3986283.1"/>
    </source>
</evidence>
<keyword evidence="3" id="KW-1185">Reference proteome</keyword>
<dbReference type="PANTHER" id="PTHR14614">
    <property type="entry name" value="HEPATOCELLULAR CARCINOMA-ASSOCIATED ANTIGEN"/>
    <property type="match status" value="1"/>
</dbReference>
<comment type="caution">
    <text evidence="1">The sequence shown here is derived from an EMBL/GenBank/DDBJ whole genome shotgun (WGS) entry which is preliminary data.</text>
</comment>
<name>A0A9W8P2W5_9AGAR</name>
<evidence type="ECO:0000313" key="1">
    <source>
        <dbReference type="EMBL" id="KAJ3745757.1"/>
    </source>
</evidence>
<dbReference type="InterPro" id="IPR019410">
    <property type="entry name" value="Methyltransf_16"/>
</dbReference>
<dbReference type="SUPFAM" id="SSF53335">
    <property type="entry name" value="S-adenosyl-L-methionine-dependent methyltransferases"/>
    <property type="match status" value="1"/>
</dbReference>
<dbReference type="Pfam" id="PF10294">
    <property type="entry name" value="Methyltransf_16"/>
    <property type="match status" value="1"/>
</dbReference>
<accession>A0A9W8P2W5</accession>
<keyword evidence="1" id="KW-0808">Transferase</keyword>
<dbReference type="Proteomes" id="UP001142393">
    <property type="component" value="Unassembled WGS sequence"/>
</dbReference>
<dbReference type="InterPro" id="IPR029063">
    <property type="entry name" value="SAM-dependent_MTases_sf"/>
</dbReference>
<evidence type="ECO:0000313" key="3">
    <source>
        <dbReference type="Proteomes" id="UP001142393"/>
    </source>
</evidence>
<reference evidence="1" key="2">
    <citation type="submission" date="2022-08" db="EMBL/GenBank/DDBJ databases">
        <authorList>
            <consortium name="DOE Joint Genome Institute"/>
            <person name="Min B."/>
            <person name="Sierra-Patev S."/>
            <person name="Naranjo-Ortiz M."/>
            <person name="Looney B."/>
            <person name="Konkel Z."/>
            <person name="Slot J.C."/>
            <person name="Sakamoto Y."/>
            <person name="Steenwyk J.L."/>
            <person name="Rokas A."/>
            <person name="Carro J."/>
            <person name="Camarero S."/>
            <person name="Ferreira P."/>
            <person name="Molpeceres G."/>
            <person name="Ruiz-duenas F.J."/>
            <person name="Serrano A."/>
            <person name="Henrissat B."/>
            <person name="Drula E."/>
            <person name="Hughes K.W."/>
            <person name="Mata J.L."/>
            <person name="Ishikawa N.K."/>
            <person name="Vargas-Isla R."/>
            <person name="Ushijima S."/>
            <person name="Smith C.A."/>
            <person name="Ahrendt S."/>
            <person name="Andreopoulos W."/>
            <person name="He G."/>
            <person name="LaButti K."/>
            <person name="Lipzen A."/>
            <person name="Ng V."/>
            <person name="Riley R."/>
            <person name="Sandor L."/>
            <person name="Barry K."/>
            <person name="Martinez A.T."/>
            <person name="Xiao Y."/>
            <person name="Gibbons J.G."/>
            <person name="Terashima K."/>
            <person name="Hibbett D.S."/>
            <person name="Grigoriev I.V."/>
        </authorList>
    </citation>
    <scope>NUCLEOTIDE SEQUENCE</scope>
    <source>
        <strain evidence="1">TFB7810</strain>
    </source>
</reference>
<dbReference type="Gene3D" id="3.40.50.150">
    <property type="entry name" value="Vaccinia Virus protein VP39"/>
    <property type="match status" value="1"/>
</dbReference>
<dbReference type="GO" id="GO:0008757">
    <property type="term" value="F:S-adenosylmethionine-dependent methyltransferase activity"/>
    <property type="evidence" value="ECO:0007669"/>
    <property type="project" value="UniProtKB-ARBA"/>
</dbReference>
<reference evidence="1 3" key="3">
    <citation type="journal article" date="2023" name="Proc. Natl. Acad. Sci. U.S.A.">
        <title>A global phylogenomic analysis of the shiitake genus Lentinula.</title>
        <authorList>
            <person name="Sierra-Patev S."/>
            <person name="Min B."/>
            <person name="Naranjo-Ortiz M."/>
            <person name="Looney B."/>
            <person name="Konkel Z."/>
            <person name="Slot J.C."/>
            <person name="Sakamoto Y."/>
            <person name="Steenwyk J.L."/>
            <person name="Rokas A."/>
            <person name="Carro J."/>
            <person name="Camarero S."/>
            <person name="Ferreira P."/>
            <person name="Molpeceres G."/>
            <person name="Ruiz-Duenas F.J."/>
            <person name="Serrano A."/>
            <person name="Henrissat B."/>
            <person name="Drula E."/>
            <person name="Hughes K.W."/>
            <person name="Mata J.L."/>
            <person name="Ishikawa N.K."/>
            <person name="Vargas-Isla R."/>
            <person name="Ushijima S."/>
            <person name="Smith C.A."/>
            <person name="Donoghue J."/>
            <person name="Ahrendt S."/>
            <person name="Andreopoulos W."/>
            <person name="He G."/>
            <person name="LaButti K."/>
            <person name="Lipzen A."/>
            <person name="Ng V."/>
            <person name="Riley R."/>
            <person name="Sandor L."/>
            <person name="Barry K."/>
            <person name="Martinez A.T."/>
            <person name="Xiao Y."/>
            <person name="Gibbons J.G."/>
            <person name="Terashima K."/>
            <person name="Grigoriev I.V."/>
            <person name="Hibbett D."/>
        </authorList>
    </citation>
    <scope>NUCLEOTIDE SEQUENCE [LARGE SCALE GENOMIC DNA]</scope>
    <source>
        <strain evidence="1 3">TFB7810</strain>
    </source>
</reference>
<dbReference type="EMBL" id="JANVFU010000005">
    <property type="protein sequence ID" value="KAJ3745757.1"/>
    <property type="molecule type" value="Genomic_DNA"/>
</dbReference>
<keyword evidence="1" id="KW-0489">Methyltransferase</keyword>
<sequence>MFYYVSFLRPPPSQALPSSTVNIVPQIANDLRTELFGDSLDIFYSWYPAGETDENSIDTAKPVRLTTWKHTNAYKEINVPLPPGVRDGQSWRLILSSEPQHISINFHDARGAEPKFGKTPFAVISMPINFTKNATKNSKKQEKIERRYSFIAPRLQNSENSRVKLTLKIIEQTSFDLDKKIWDSGIGLSSWLVSLAGNVDSSVQESDSAVAQLRRALFSPAARNIIELGAGTGIVALTLGALRSVLVADEGEPDDGCLITTDLPSAMPLLKQNISLNSHNLTRQTACPRPEILDWDADIPPYTQALRGKLDAIIMADVTYNTASFPALIRTLSRLIKLNSIDRPPMILLGYKERDVAERTLWTMATEIGVHFELAGERPGAGGAPVEVWIGQIGRPAKGMVYS</sequence>
<gene>
    <name evidence="1" type="ORF">DFH05DRAFT_1049163</name>
    <name evidence="2" type="ORF">F5890DRAFT_1013582</name>
</gene>
<organism evidence="1 3">
    <name type="scientific">Lentinula detonsa</name>
    <dbReference type="NCBI Taxonomy" id="2804962"/>
    <lineage>
        <taxon>Eukaryota</taxon>
        <taxon>Fungi</taxon>
        <taxon>Dikarya</taxon>
        <taxon>Basidiomycota</taxon>
        <taxon>Agaricomycotina</taxon>
        <taxon>Agaricomycetes</taxon>
        <taxon>Agaricomycetidae</taxon>
        <taxon>Agaricales</taxon>
        <taxon>Marasmiineae</taxon>
        <taxon>Omphalotaceae</taxon>
        <taxon>Lentinula</taxon>
    </lineage>
</organism>
<reference evidence="2" key="1">
    <citation type="submission" date="2022-08" db="EMBL/GenBank/DDBJ databases">
        <authorList>
            <consortium name="DOE Joint Genome Institute"/>
            <person name="Min B."/>
            <person name="Riley R."/>
            <person name="Sierra-Patev S."/>
            <person name="Naranjo-Ortiz M."/>
            <person name="Looney B."/>
            <person name="Konkel Z."/>
            <person name="Slot J.C."/>
            <person name="Sakamoto Y."/>
            <person name="Steenwyk J.L."/>
            <person name="Rokas A."/>
            <person name="Carro J."/>
            <person name="Camarero S."/>
            <person name="Ferreira P."/>
            <person name="Molpeceres G."/>
            <person name="Ruiz-Duenas F.J."/>
            <person name="Serrano A."/>
            <person name="Henrissat B."/>
            <person name="Drula E."/>
            <person name="Hughes K.W."/>
            <person name="Mata J.L."/>
            <person name="Ishikawa N.K."/>
            <person name="Vargas-Isla R."/>
            <person name="Ushijima S."/>
            <person name="Smith C.A."/>
            <person name="Ahrendt S."/>
            <person name="Andreopoulos W."/>
            <person name="He G."/>
            <person name="Labutti K."/>
            <person name="Lipzen A."/>
            <person name="Ng V."/>
            <person name="Sandor L."/>
            <person name="Barry K."/>
            <person name="Martinez A.T."/>
            <person name="Xiao Y."/>
            <person name="Gibbons J.G."/>
            <person name="Terashima K."/>
            <person name="Hibbett D.S."/>
            <person name="Grigoriev I.V."/>
        </authorList>
    </citation>
    <scope>NUCLEOTIDE SEQUENCE</scope>
    <source>
        <strain evidence="2">TFB7829</strain>
    </source>
</reference>
<dbReference type="AlphaFoldDB" id="A0A9W8P2W5"/>
<proteinExistence type="predicted"/>
<protein>
    <submittedName>
        <fullName evidence="1">Methyltransferase-domain-containing protein</fullName>
    </submittedName>
</protein>
<dbReference type="EMBL" id="MU801944">
    <property type="protein sequence ID" value="KAJ3986283.1"/>
    <property type="molecule type" value="Genomic_DNA"/>
</dbReference>
<dbReference type="Proteomes" id="UP001163850">
    <property type="component" value="Unassembled WGS sequence"/>
</dbReference>